<dbReference type="EMBL" id="CP015378">
    <property type="protein sequence ID" value="ANC76479.1"/>
    <property type="molecule type" value="Genomic_DNA"/>
</dbReference>
<keyword evidence="8" id="KW-0808">Transferase</keyword>
<proteinExistence type="inferred from homology"/>
<comment type="catalytic activity">
    <reaction evidence="2">
        <text>4-amino-2-methyl-5-(phosphooxymethyl)pyrimidine + ATP = 4-amino-2-methyl-5-(diphosphooxymethyl)pyrimidine + ADP</text>
        <dbReference type="Rhea" id="RHEA:19893"/>
        <dbReference type="ChEBI" id="CHEBI:30616"/>
        <dbReference type="ChEBI" id="CHEBI:57841"/>
        <dbReference type="ChEBI" id="CHEBI:58354"/>
        <dbReference type="ChEBI" id="CHEBI:456216"/>
        <dbReference type="EC" id="2.7.4.7"/>
    </reaction>
</comment>
<evidence type="ECO:0000313" key="17">
    <source>
        <dbReference type="EMBL" id="ANC76479.1"/>
    </source>
</evidence>
<dbReference type="AlphaFoldDB" id="A0A168VVY9"/>
<dbReference type="SUPFAM" id="SSF53613">
    <property type="entry name" value="Ribokinase-like"/>
    <property type="match status" value="1"/>
</dbReference>
<sequence length="274" mass="29258">MEKLTEVSKALTIAGSDSGGGAGIQADLKTFQEFGVYGMSVLTAVTAQNTTGVQGIFPVPIEGLEAQLESIGADLTPDAVKTGMLFSSEYIERTAYMIKKFQWKNVVVDPVMIAKGGATLLGEDALQAMKAYMLPLAKIVTPNIPEAEALTGIKIDCSEAREEAARVLYEAGADHVVVKGGHFGNGEYVSDLVFNGIEMIELIEKRIQTKNTHGTGCTFSAALAAELASGKKIENAIVHAKKYIQTAIEHGIDVGSGHGPVNHFAYRRVAHEQY</sequence>
<keyword evidence="10 17" id="KW-0418">Kinase</keyword>
<evidence type="ECO:0000256" key="2">
    <source>
        <dbReference type="ARBA" id="ARBA00000565"/>
    </source>
</evidence>
<comment type="catalytic activity">
    <reaction evidence="1">
        <text>4-amino-5-hydroxymethyl-2-methylpyrimidine + ATP = 4-amino-2-methyl-5-(phosphooxymethyl)pyrimidine + ADP + H(+)</text>
        <dbReference type="Rhea" id="RHEA:23096"/>
        <dbReference type="ChEBI" id="CHEBI:15378"/>
        <dbReference type="ChEBI" id="CHEBI:16892"/>
        <dbReference type="ChEBI" id="CHEBI:30616"/>
        <dbReference type="ChEBI" id="CHEBI:58354"/>
        <dbReference type="ChEBI" id="CHEBI:456216"/>
        <dbReference type="EC" id="2.7.1.49"/>
    </reaction>
</comment>
<name>A0A168VVY9_9BACL</name>
<evidence type="ECO:0000256" key="13">
    <source>
        <dbReference type="ARBA" id="ARBA00037917"/>
    </source>
</evidence>
<protein>
    <recommendedName>
        <fullName evidence="7">Hydroxymethylpyrimidine/phosphomethylpyrimidine kinase</fullName>
        <ecNumber evidence="5">2.7.1.49</ecNumber>
        <ecNumber evidence="6">2.7.4.7</ecNumber>
    </recommendedName>
    <alternativeName>
        <fullName evidence="14">Hydroxymethylpyrimidine kinase</fullName>
    </alternativeName>
    <alternativeName>
        <fullName evidence="15">Hydroxymethylpyrimidine phosphate kinase</fullName>
    </alternativeName>
</protein>
<evidence type="ECO:0000256" key="1">
    <source>
        <dbReference type="ARBA" id="ARBA00000151"/>
    </source>
</evidence>
<evidence type="ECO:0000256" key="8">
    <source>
        <dbReference type="ARBA" id="ARBA00022679"/>
    </source>
</evidence>
<dbReference type="Proteomes" id="UP000076623">
    <property type="component" value="Chromosome"/>
</dbReference>
<feature type="domain" description="Pyridoxamine kinase/Phosphomethylpyrimidine kinase" evidence="16">
    <location>
        <begin position="17"/>
        <end position="262"/>
    </location>
</feature>
<evidence type="ECO:0000256" key="5">
    <source>
        <dbReference type="ARBA" id="ARBA00012135"/>
    </source>
</evidence>
<keyword evidence="18" id="KW-1185">Reference proteome</keyword>
<evidence type="ECO:0000256" key="9">
    <source>
        <dbReference type="ARBA" id="ARBA00022741"/>
    </source>
</evidence>
<dbReference type="CDD" id="cd01169">
    <property type="entry name" value="HMPP_kinase"/>
    <property type="match status" value="1"/>
</dbReference>
<dbReference type="NCBIfam" id="TIGR00097">
    <property type="entry name" value="HMP-P_kinase"/>
    <property type="match status" value="1"/>
</dbReference>
<dbReference type="GO" id="GO:0005524">
    <property type="term" value="F:ATP binding"/>
    <property type="evidence" value="ECO:0007669"/>
    <property type="project" value="UniProtKB-KW"/>
</dbReference>
<evidence type="ECO:0000256" key="14">
    <source>
        <dbReference type="ARBA" id="ARBA00042102"/>
    </source>
</evidence>
<keyword evidence="11" id="KW-0067">ATP-binding</keyword>
<evidence type="ECO:0000256" key="11">
    <source>
        <dbReference type="ARBA" id="ARBA00022840"/>
    </source>
</evidence>
<dbReference type="GO" id="GO:0008902">
    <property type="term" value="F:hydroxymethylpyrimidine kinase activity"/>
    <property type="evidence" value="ECO:0007669"/>
    <property type="project" value="UniProtKB-EC"/>
</dbReference>
<evidence type="ECO:0000256" key="10">
    <source>
        <dbReference type="ARBA" id="ARBA00022777"/>
    </source>
</evidence>
<dbReference type="PANTHER" id="PTHR20858">
    <property type="entry name" value="PHOSPHOMETHYLPYRIMIDINE KINASE"/>
    <property type="match status" value="1"/>
</dbReference>
<comment type="pathway">
    <text evidence="13">Cofactor biosynthesis; thiamine diphosphate biosynthesis; 4-amino-2-methyl-5-diphosphomethylpyrimidine from 5-amino-1-(5-phospho-D-ribosyl)imidazole: step 2/3.</text>
</comment>
<reference evidence="17 18" key="1">
    <citation type="submission" date="2016-04" db="EMBL/GenBank/DDBJ databases">
        <title>Complete genome sequence of Fictibacillus phosphorivorans G25-29, a strain toxic to nematodes.</title>
        <authorList>
            <person name="Zheng Z."/>
        </authorList>
    </citation>
    <scope>NUCLEOTIDE SEQUENCE [LARGE SCALE GENOMIC DNA]</scope>
    <source>
        <strain evidence="17 18">G25-29</strain>
    </source>
</reference>
<dbReference type="InterPro" id="IPR029056">
    <property type="entry name" value="Ribokinase-like"/>
</dbReference>
<dbReference type="GO" id="GO:0009228">
    <property type="term" value="P:thiamine biosynthetic process"/>
    <property type="evidence" value="ECO:0007669"/>
    <property type="project" value="UniProtKB-KW"/>
</dbReference>
<keyword evidence="9" id="KW-0547">Nucleotide-binding</keyword>
<dbReference type="InterPro" id="IPR004399">
    <property type="entry name" value="HMP/HMP-P_kinase_dom"/>
</dbReference>
<accession>A0A168VVY9</accession>
<comment type="similarity">
    <text evidence="4">Belongs to the ThiD family.</text>
</comment>
<evidence type="ECO:0000256" key="4">
    <source>
        <dbReference type="ARBA" id="ARBA00009879"/>
    </source>
</evidence>
<dbReference type="RefSeq" id="WP_066392672.1">
    <property type="nucleotide sequence ID" value="NZ_CP015378.1"/>
</dbReference>
<dbReference type="STRING" id="1221500.ABE65_006560"/>
<evidence type="ECO:0000256" key="12">
    <source>
        <dbReference type="ARBA" id="ARBA00022977"/>
    </source>
</evidence>
<dbReference type="EC" id="2.7.4.7" evidence="6"/>
<dbReference type="InterPro" id="IPR013749">
    <property type="entry name" value="PM/HMP-P_kinase-1"/>
</dbReference>
<organism evidence="17 18">
    <name type="scientific">Fictibacillus phosphorivorans</name>
    <dbReference type="NCBI Taxonomy" id="1221500"/>
    <lineage>
        <taxon>Bacteria</taxon>
        <taxon>Bacillati</taxon>
        <taxon>Bacillota</taxon>
        <taxon>Bacilli</taxon>
        <taxon>Bacillales</taxon>
        <taxon>Fictibacillaceae</taxon>
        <taxon>Fictibacillus</taxon>
    </lineage>
</organism>
<gene>
    <name evidence="17" type="ORF">ABE65_006560</name>
</gene>
<dbReference type="Gene3D" id="3.40.1190.20">
    <property type="match status" value="1"/>
</dbReference>
<dbReference type="EC" id="2.7.1.49" evidence="5"/>
<keyword evidence="12" id="KW-0784">Thiamine biosynthesis</keyword>
<evidence type="ECO:0000313" key="18">
    <source>
        <dbReference type="Proteomes" id="UP000076623"/>
    </source>
</evidence>
<evidence type="ECO:0000256" key="15">
    <source>
        <dbReference type="ARBA" id="ARBA00043176"/>
    </source>
</evidence>
<evidence type="ECO:0000256" key="3">
    <source>
        <dbReference type="ARBA" id="ARBA00004769"/>
    </source>
</evidence>
<evidence type="ECO:0000256" key="6">
    <source>
        <dbReference type="ARBA" id="ARBA00012963"/>
    </source>
</evidence>
<dbReference type="PANTHER" id="PTHR20858:SF17">
    <property type="entry name" value="HYDROXYMETHYLPYRIMIDINE_PHOSPHOMETHYLPYRIMIDINE KINASE THI20-RELATED"/>
    <property type="match status" value="1"/>
</dbReference>
<dbReference type="GO" id="GO:0008972">
    <property type="term" value="F:phosphomethylpyrimidine kinase activity"/>
    <property type="evidence" value="ECO:0007669"/>
    <property type="project" value="UniProtKB-EC"/>
</dbReference>
<comment type="pathway">
    <text evidence="3">Cofactor biosynthesis; thiamine diphosphate biosynthesis; 4-amino-2-methyl-5-diphosphomethylpyrimidine from 5-amino-1-(5-phospho-D-ribosyl)imidazole: step 3/3.</text>
</comment>
<dbReference type="GO" id="GO:0005829">
    <property type="term" value="C:cytosol"/>
    <property type="evidence" value="ECO:0007669"/>
    <property type="project" value="TreeGrafter"/>
</dbReference>
<evidence type="ECO:0000256" key="7">
    <source>
        <dbReference type="ARBA" id="ARBA00019161"/>
    </source>
</evidence>
<dbReference type="KEGG" id="fpn:ABE65_006560"/>
<dbReference type="Pfam" id="PF08543">
    <property type="entry name" value="Phos_pyr_kin"/>
    <property type="match status" value="1"/>
</dbReference>
<evidence type="ECO:0000259" key="16">
    <source>
        <dbReference type="Pfam" id="PF08543"/>
    </source>
</evidence>
<dbReference type="FunFam" id="3.40.1190.20:FF:000003">
    <property type="entry name" value="Phosphomethylpyrimidine kinase ThiD"/>
    <property type="match status" value="1"/>
</dbReference>